<accession>C4J213</accession>
<reference evidence="1" key="1">
    <citation type="journal article" date="2009" name="PLoS Genet.">
        <title>Sequencing, mapping, and analysis of 27,455 maize full-length cDNAs.</title>
        <authorList>
            <person name="Soderlund C."/>
            <person name="Descour A."/>
            <person name="Kudrna D."/>
            <person name="Bomhoff M."/>
            <person name="Boyd L."/>
            <person name="Currie J."/>
            <person name="Angelova A."/>
            <person name="Collura K."/>
            <person name="Wissotski M."/>
            <person name="Ashley E."/>
            <person name="Morrow D."/>
            <person name="Fernandes J."/>
            <person name="Walbot V."/>
            <person name="Yu Y."/>
        </authorList>
    </citation>
    <scope>NUCLEOTIDE SEQUENCE</scope>
    <source>
        <strain evidence="1">B73</strain>
    </source>
</reference>
<evidence type="ECO:0000313" key="1">
    <source>
        <dbReference type="EMBL" id="ACR35213.1"/>
    </source>
</evidence>
<protein>
    <submittedName>
        <fullName evidence="1">Uncharacterized protein</fullName>
    </submittedName>
</protein>
<sequence>MVGIIPAWWTLLHPRDISPLRRNLNLSTMQFRFIQVQSFLDSFLFQKFNISKTFWLPKLVSQDCHPVDSSTSLEMLLHFFWGASIINMSYLCTTQVISVDQQLPTTSDVSMPVPVKKCHPECTQQLCVDFFCFAREVI</sequence>
<dbReference type="EMBL" id="BT084860">
    <property type="protein sequence ID" value="ACR35213.1"/>
    <property type="molecule type" value="mRNA"/>
</dbReference>
<name>C4J213_MAIZE</name>
<reference evidence="1" key="2">
    <citation type="submission" date="2012-06" db="EMBL/GenBank/DDBJ databases">
        <authorList>
            <person name="Yu Y."/>
            <person name="Currie J."/>
            <person name="Lomeli R."/>
            <person name="Angelova A."/>
            <person name="Collura K."/>
            <person name="Wissotski M."/>
            <person name="Campos D."/>
            <person name="Kudrna D."/>
            <person name="Golser W."/>
            <person name="Ashely E."/>
            <person name="Descour A."/>
            <person name="Fernandes J."/>
            <person name="Soderlund C."/>
            <person name="Walbot V."/>
        </authorList>
    </citation>
    <scope>NUCLEOTIDE SEQUENCE</scope>
    <source>
        <strain evidence="1">B73</strain>
    </source>
</reference>
<dbReference type="AlphaFoldDB" id="C4J213"/>
<proteinExistence type="evidence at transcript level"/>
<organism evidence="1">
    <name type="scientific">Zea mays</name>
    <name type="common">Maize</name>
    <dbReference type="NCBI Taxonomy" id="4577"/>
    <lineage>
        <taxon>Eukaryota</taxon>
        <taxon>Viridiplantae</taxon>
        <taxon>Streptophyta</taxon>
        <taxon>Embryophyta</taxon>
        <taxon>Tracheophyta</taxon>
        <taxon>Spermatophyta</taxon>
        <taxon>Magnoliopsida</taxon>
        <taxon>Liliopsida</taxon>
        <taxon>Poales</taxon>
        <taxon>Poaceae</taxon>
        <taxon>PACMAD clade</taxon>
        <taxon>Panicoideae</taxon>
        <taxon>Andropogonodae</taxon>
        <taxon>Andropogoneae</taxon>
        <taxon>Tripsacinae</taxon>
        <taxon>Zea</taxon>
    </lineage>
</organism>